<dbReference type="EMBL" id="AMZY02000005">
    <property type="protein sequence ID" value="EMS34627.1"/>
    <property type="molecule type" value="Genomic_DNA"/>
</dbReference>
<keyword evidence="2" id="KW-1185">Reference proteome</keyword>
<gene>
    <name evidence="1" type="ORF">C943_03314</name>
</gene>
<proteinExistence type="predicted"/>
<dbReference type="Proteomes" id="UP000010953">
    <property type="component" value="Unassembled WGS sequence"/>
</dbReference>
<dbReference type="STRING" id="1239962.C943_03314"/>
<organism evidence="1 2">
    <name type="scientific">Mariniradius saccharolyticus AK6</name>
    <dbReference type="NCBI Taxonomy" id="1239962"/>
    <lineage>
        <taxon>Bacteria</taxon>
        <taxon>Pseudomonadati</taxon>
        <taxon>Bacteroidota</taxon>
        <taxon>Cytophagia</taxon>
        <taxon>Cytophagales</taxon>
        <taxon>Cyclobacteriaceae</taxon>
        <taxon>Mariniradius</taxon>
    </lineage>
</organism>
<dbReference type="RefSeq" id="WP_008624164.1">
    <property type="nucleotide sequence ID" value="NZ_AMZY02000005.1"/>
</dbReference>
<sequence>MPAKTSNEKFYLVFEVREVDREGLKKLLLEIESVMGMVPLTILDESEKPIQMD</sequence>
<dbReference type="InParanoid" id="M7Y1K8"/>
<name>M7Y1K8_9BACT</name>
<accession>M7Y1K8</accession>
<reference evidence="1" key="1">
    <citation type="submission" date="2013-01" db="EMBL/GenBank/DDBJ databases">
        <title>Genome assembly of Mariniradius saccharolyticus AK6.</title>
        <authorList>
            <person name="Vaidya B."/>
            <person name="Khatri I."/>
            <person name="Tanuku N.R.S."/>
            <person name="Subramanian S."/>
            <person name="Pinnaka A."/>
        </authorList>
    </citation>
    <scope>NUCLEOTIDE SEQUENCE [LARGE SCALE GENOMIC DNA]</scope>
    <source>
        <strain evidence="1">AK6</strain>
    </source>
</reference>
<evidence type="ECO:0000313" key="1">
    <source>
        <dbReference type="EMBL" id="EMS34627.1"/>
    </source>
</evidence>
<evidence type="ECO:0000313" key="2">
    <source>
        <dbReference type="Proteomes" id="UP000010953"/>
    </source>
</evidence>
<dbReference type="AlphaFoldDB" id="M7Y1K8"/>
<protein>
    <submittedName>
        <fullName evidence="1">Uncharacterized protein</fullName>
    </submittedName>
</protein>
<comment type="caution">
    <text evidence="1">The sequence shown here is derived from an EMBL/GenBank/DDBJ whole genome shotgun (WGS) entry which is preliminary data.</text>
</comment>